<dbReference type="EnsemblMetazoa" id="XM_050645344.1">
    <property type="protein sequence ID" value="XP_050501301.1"/>
    <property type="gene ID" value="LOC126881216"/>
</dbReference>
<feature type="compositionally biased region" description="Polar residues" evidence="1">
    <location>
        <begin position="147"/>
        <end position="158"/>
    </location>
</feature>
<organism evidence="3 4">
    <name type="scientific">Diabrotica virgifera virgifera</name>
    <name type="common">western corn rootworm</name>
    <dbReference type="NCBI Taxonomy" id="50390"/>
    <lineage>
        <taxon>Eukaryota</taxon>
        <taxon>Metazoa</taxon>
        <taxon>Ecdysozoa</taxon>
        <taxon>Arthropoda</taxon>
        <taxon>Hexapoda</taxon>
        <taxon>Insecta</taxon>
        <taxon>Pterygota</taxon>
        <taxon>Neoptera</taxon>
        <taxon>Endopterygota</taxon>
        <taxon>Coleoptera</taxon>
        <taxon>Polyphaga</taxon>
        <taxon>Cucujiformia</taxon>
        <taxon>Chrysomeloidea</taxon>
        <taxon>Chrysomelidae</taxon>
        <taxon>Galerucinae</taxon>
        <taxon>Diabroticina</taxon>
        <taxon>Diabroticites</taxon>
        <taxon>Diabrotica</taxon>
    </lineage>
</organism>
<protein>
    <submittedName>
        <fullName evidence="3">Uncharacterized protein</fullName>
    </submittedName>
</protein>
<sequence>MNPSVFLYLFLSVLLLEVQSHTIYKNGQHSNINLRSRRGVLTFFEKIINSAHTVVEKGIHVAVNTVKTVQNKVKTDIQNFRCGLHKVGDKVFHHNHVIDPCSVAKKPKEILIMGITLSESNDHIKPESEDINTTTIINNIDESVTEISPKNKTNSNNDNGDKDIQIYFGDDDPSNIKKVKKPVEVKREDQNAEVVNQLIFSDKKDPNGESQSTERSKPNIDIRTGDD</sequence>
<feature type="chain" id="PRO_5045468804" evidence="2">
    <location>
        <begin position="21"/>
        <end position="227"/>
    </location>
</feature>
<dbReference type="RefSeq" id="XP_050501301.1">
    <property type="nucleotide sequence ID" value="XM_050645344.1"/>
</dbReference>
<proteinExistence type="predicted"/>
<dbReference type="Proteomes" id="UP001652700">
    <property type="component" value="Unplaced"/>
</dbReference>
<feature type="region of interest" description="Disordered" evidence="1">
    <location>
        <begin position="147"/>
        <end position="175"/>
    </location>
</feature>
<reference evidence="3" key="1">
    <citation type="submission" date="2025-05" db="UniProtKB">
        <authorList>
            <consortium name="EnsemblMetazoa"/>
        </authorList>
    </citation>
    <scope>IDENTIFICATION</scope>
</reference>
<feature type="region of interest" description="Disordered" evidence="1">
    <location>
        <begin position="199"/>
        <end position="227"/>
    </location>
</feature>
<evidence type="ECO:0000313" key="4">
    <source>
        <dbReference type="Proteomes" id="UP001652700"/>
    </source>
</evidence>
<evidence type="ECO:0000256" key="2">
    <source>
        <dbReference type="SAM" id="SignalP"/>
    </source>
</evidence>
<feature type="compositionally biased region" description="Basic and acidic residues" evidence="1">
    <location>
        <begin position="201"/>
        <end position="227"/>
    </location>
</feature>
<feature type="signal peptide" evidence="2">
    <location>
        <begin position="1"/>
        <end position="20"/>
    </location>
</feature>
<keyword evidence="4" id="KW-1185">Reference proteome</keyword>
<dbReference type="GeneID" id="126881216"/>
<evidence type="ECO:0000313" key="3">
    <source>
        <dbReference type="EnsemblMetazoa" id="XP_050501301.1"/>
    </source>
</evidence>
<evidence type="ECO:0000256" key="1">
    <source>
        <dbReference type="SAM" id="MobiDB-lite"/>
    </source>
</evidence>
<name>A0ABM5JTN5_DIAVI</name>
<accession>A0ABM5JTN5</accession>
<keyword evidence="2" id="KW-0732">Signal</keyword>